<dbReference type="AlphaFoldDB" id="A0A955LHB9"/>
<dbReference type="PANTHER" id="PTHR45825:SF11">
    <property type="entry name" value="ALPHA AMYLASE DOMAIN-CONTAINING PROTEIN"/>
    <property type="match status" value="1"/>
</dbReference>
<dbReference type="Pfam" id="PF00534">
    <property type="entry name" value="Glycos_transf_1"/>
    <property type="match status" value="1"/>
</dbReference>
<evidence type="ECO:0000313" key="11">
    <source>
        <dbReference type="Proteomes" id="UP000701698"/>
    </source>
</evidence>
<evidence type="ECO:0000259" key="9">
    <source>
        <dbReference type="Pfam" id="PF08323"/>
    </source>
</evidence>
<dbReference type="InterPro" id="IPR011835">
    <property type="entry name" value="GS/SS"/>
</dbReference>
<proteinExistence type="inferred from homology"/>
<dbReference type="GO" id="GO:0004373">
    <property type="term" value="F:alpha-1,4-glucan glucosyltransferase (UDP-glucose donor) activity"/>
    <property type="evidence" value="ECO:0007669"/>
    <property type="project" value="InterPro"/>
</dbReference>
<evidence type="ECO:0000256" key="6">
    <source>
        <dbReference type="ARBA" id="ARBA00023056"/>
    </source>
</evidence>
<organism evidence="10 11">
    <name type="scientific">candidate division WWE3 bacterium</name>
    <dbReference type="NCBI Taxonomy" id="2053526"/>
    <lineage>
        <taxon>Bacteria</taxon>
        <taxon>Katanobacteria</taxon>
    </lineage>
</organism>
<comment type="function">
    <text evidence="2 7">Synthesizes alpha-1,4-glucan chains using ADP-glucose.</text>
</comment>
<sequence length="487" mass="55450">MKVLQIASECTPIIKTGGLADVVGSLPKALLAYGVEAKVALPLYEEIGDKFGHQLKAVSSGSINFQGNEHPYSVFKGVLAEGDIEVYLFQNDEFLSKGEIYYSEDTPHRQKQSTRRFAFFSRAVVDFFTNISDWKPDVMHCHDWHAGIVPHLVKNEYKQDTKTIFTIHNLAMQGVSDLDILSILGHDRRIPDHDIDWDAEDGNIVLLLQGILAADIINTVSPSYAYEITTPQFGEGLDKVLQKNKHKLFGIINGLDYEVWDPKTDEFVFHQYELRGEEVGDIREKKFRNKVDLLAEMAVRTDEDLSQLPMMGIVSRLTRQKGFQLLEEIKSYLLEQKDFTLMVLGTGDDDIERWLNTWEQESPYIIFENKFDEGLAHQIYAASDMFLIPSKFEPCGLTQMISMKYGAIPIVSAVGGLKDTVIPNVNGYVFEEFTGTALLETMKQAVHEYHENKIWDKLVHKALQADFSWNVSAKQYYLLYQKLVGQL</sequence>
<keyword evidence="6 7" id="KW-0320">Glycogen biosynthesis</keyword>
<evidence type="ECO:0000256" key="2">
    <source>
        <dbReference type="ARBA" id="ARBA00002764"/>
    </source>
</evidence>
<evidence type="ECO:0000256" key="5">
    <source>
        <dbReference type="ARBA" id="ARBA00022679"/>
    </source>
</evidence>
<dbReference type="InterPro" id="IPR001296">
    <property type="entry name" value="Glyco_trans_1"/>
</dbReference>
<evidence type="ECO:0000256" key="4">
    <source>
        <dbReference type="ARBA" id="ARBA00022676"/>
    </source>
</evidence>
<dbReference type="Gene3D" id="3.40.50.2000">
    <property type="entry name" value="Glycogen Phosphorylase B"/>
    <property type="match status" value="2"/>
</dbReference>
<comment type="pathway">
    <text evidence="7">Glycan biosynthesis; glycogen biosynthesis.</text>
</comment>
<dbReference type="CDD" id="cd03791">
    <property type="entry name" value="GT5_Glycogen_synthase_DULL1-like"/>
    <property type="match status" value="1"/>
</dbReference>
<evidence type="ECO:0000259" key="8">
    <source>
        <dbReference type="Pfam" id="PF00534"/>
    </source>
</evidence>
<feature type="domain" description="Starch synthase catalytic" evidence="9">
    <location>
        <begin position="2"/>
        <end position="243"/>
    </location>
</feature>
<reference evidence="10" key="2">
    <citation type="journal article" date="2021" name="Microbiome">
        <title>Successional dynamics and alternative stable states in a saline activated sludge microbial community over 9 years.</title>
        <authorList>
            <person name="Wang Y."/>
            <person name="Ye J."/>
            <person name="Ju F."/>
            <person name="Liu L."/>
            <person name="Boyd J.A."/>
            <person name="Deng Y."/>
            <person name="Parks D.H."/>
            <person name="Jiang X."/>
            <person name="Yin X."/>
            <person name="Woodcroft B.J."/>
            <person name="Tyson G.W."/>
            <person name="Hugenholtz P."/>
            <person name="Polz M.F."/>
            <person name="Zhang T."/>
        </authorList>
    </citation>
    <scope>NUCLEOTIDE SEQUENCE</scope>
    <source>
        <strain evidence="10">HKST-UBA01</strain>
    </source>
</reference>
<keyword evidence="5 7" id="KW-0808">Transferase</keyword>
<comment type="similarity">
    <text evidence="3 7">Belongs to the glycosyltransferase 1 family. Bacterial/plant glycogen synthase subfamily.</text>
</comment>
<dbReference type="GO" id="GO:0009011">
    <property type="term" value="F:alpha-1,4-glucan glucosyltransferase (ADP-glucose donor) activity"/>
    <property type="evidence" value="ECO:0007669"/>
    <property type="project" value="UniProtKB-UniRule"/>
</dbReference>
<dbReference type="InterPro" id="IPR013534">
    <property type="entry name" value="Starch_synth_cat_dom"/>
</dbReference>
<evidence type="ECO:0000256" key="1">
    <source>
        <dbReference type="ARBA" id="ARBA00001478"/>
    </source>
</evidence>
<reference evidence="10" key="1">
    <citation type="submission" date="2020-04" db="EMBL/GenBank/DDBJ databases">
        <authorList>
            <person name="Zhang T."/>
        </authorList>
    </citation>
    <scope>NUCLEOTIDE SEQUENCE</scope>
    <source>
        <strain evidence="10">HKST-UBA01</strain>
    </source>
</reference>
<keyword evidence="4 7" id="KW-0328">Glycosyltransferase</keyword>
<evidence type="ECO:0000313" key="10">
    <source>
        <dbReference type="EMBL" id="MCA9390559.1"/>
    </source>
</evidence>
<dbReference type="SUPFAM" id="SSF53756">
    <property type="entry name" value="UDP-Glycosyltransferase/glycogen phosphorylase"/>
    <property type="match status" value="1"/>
</dbReference>
<dbReference type="HAMAP" id="MF_00484">
    <property type="entry name" value="Glycogen_synth"/>
    <property type="match status" value="1"/>
</dbReference>
<evidence type="ECO:0000256" key="3">
    <source>
        <dbReference type="ARBA" id="ARBA00010281"/>
    </source>
</evidence>
<dbReference type="EMBL" id="JAGQKX010000130">
    <property type="protein sequence ID" value="MCA9390559.1"/>
    <property type="molecule type" value="Genomic_DNA"/>
</dbReference>
<dbReference type="NCBIfam" id="TIGR02095">
    <property type="entry name" value="glgA"/>
    <property type="match status" value="1"/>
</dbReference>
<name>A0A955LHB9_UNCKA</name>
<comment type="caution">
    <text evidence="10">The sequence shown here is derived from an EMBL/GenBank/DDBJ whole genome shotgun (WGS) entry which is preliminary data.</text>
</comment>
<dbReference type="Proteomes" id="UP000701698">
    <property type="component" value="Unassembled WGS sequence"/>
</dbReference>
<dbReference type="PANTHER" id="PTHR45825">
    <property type="entry name" value="GRANULE-BOUND STARCH SYNTHASE 1, CHLOROPLASTIC/AMYLOPLASTIC"/>
    <property type="match status" value="1"/>
</dbReference>
<evidence type="ECO:0000256" key="7">
    <source>
        <dbReference type="HAMAP-Rule" id="MF_00484"/>
    </source>
</evidence>
<accession>A0A955LHB9</accession>
<feature type="domain" description="Glycosyl transferase family 1" evidence="8">
    <location>
        <begin position="309"/>
        <end position="455"/>
    </location>
</feature>
<gene>
    <name evidence="7" type="primary">glgA</name>
    <name evidence="10" type="ORF">KC571_04095</name>
</gene>
<comment type="catalytic activity">
    <reaction evidence="1 7">
        <text>[(1-&gt;4)-alpha-D-glucosyl](n) + ADP-alpha-D-glucose = [(1-&gt;4)-alpha-D-glucosyl](n+1) + ADP + H(+)</text>
        <dbReference type="Rhea" id="RHEA:18189"/>
        <dbReference type="Rhea" id="RHEA-COMP:9584"/>
        <dbReference type="Rhea" id="RHEA-COMP:9587"/>
        <dbReference type="ChEBI" id="CHEBI:15378"/>
        <dbReference type="ChEBI" id="CHEBI:15444"/>
        <dbReference type="ChEBI" id="CHEBI:57498"/>
        <dbReference type="ChEBI" id="CHEBI:456216"/>
        <dbReference type="EC" id="2.4.1.21"/>
    </reaction>
</comment>
<protein>
    <recommendedName>
        <fullName evidence="7">Glycogen synthase</fullName>
        <ecNumber evidence="7">2.4.1.21</ecNumber>
    </recommendedName>
    <alternativeName>
        <fullName evidence="7">Starch [bacterial glycogen] synthase</fullName>
    </alternativeName>
</protein>
<dbReference type="EC" id="2.4.1.21" evidence="7"/>
<dbReference type="GO" id="GO:0005978">
    <property type="term" value="P:glycogen biosynthetic process"/>
    <property type="evidence" value="ECO:0007669"/>
    <property type="project" value="UniProtKB-UniRule"/>
</dbReference>
<dbReference type="Pfam" id="PF08323">
    <property type="entry name" value="Glyco_transf_5"/>
    <property type="match status" value="1"/>
</dbReference>
<feature type="binding site" evidence="7">
    <location>
        <position position="15"/>
    </location>
    <ligand>
        <name>ADP-alpha-D-glucose</name>
        <dbReference type="ChEBI" id="CHEBI:57498"/>
    </ligand>
</feature>